<dbReference type="SUPFAM" id="SSF141868">
    <property type="entry name" value="EAL domain-like"/>
    <property type="match status" value="1"/>
</dbReference>
<dbReference type="SMART" id="SM00267">
    <property type="entry name" value="GGDEF"/>
    <property type="match status" value="1"/>
</dbReference>
<dbReference type="Pfam" id="PF00563">
    <property type="entry name" value="EAL"/>
    <property type="match status" value="1"/>
</dbReference>
<dbReference type="NCBIfam" id="TIGR00229">
    <property type="entry name" value="sensory_box"/>
    <property type="match status" value="3"/>
</dbReference>
<dbReference type="PROSITE" id="PS50887">
    <property type="entry name" value="GGDEF"/>
    <property type="match status" value="1"/>
</dbReference>
<dbReference type="InterPro" id="IPR000700">
    <property type="entry name" value="PAS-assoc_C"/>
</dbReference>
<evidence type="ECO:0000259" key="4">
    <source>
        <dbReference type="PROSITE" id="PS50883"/>
    </source>
</evidence>
<gene>
    <name evidence="6" type="ORF">EV677_2872</name>
</gene>
<feature type="domain" description="EAL" evidence="4">
    <location>
        <begin position="1039"/>
        <end position="1293"/>
    </location>
</feature>
<feature type="domain" description="PAS" evidence="2">
    <location>
        <begin position="737"/>
        <end position="782"/>
    </location>
</feature>
<dbReference type="PANTHER" id="PTHR44757">
    <property type="entry name" value="DIGUANYLATE CYCLASE DGCP"/>
    <property type="match status" value="1"/>
</dbReference>
<dbReference type="InterPro" id="IPR000160">
    <property type="entry name" value="GGDEF_dom"/>
</dbReference>
<dbReference type="InterPro" id="IPR013655">
    <property type="entry name" value="PAS_fold_3"/>
</dbReference>
<dbReference type="Proteomes" id="UP000294737">
    <property type="component" value="Unassembled WGS sequence"/>
</dbReference>
<comment type="caution">
    <text evidence="6">The sequence shown here is derived from an EMBL/GenBank/DDBJ whole genome shotgun (WGS) entry which is preliminary data.</text>
</comment>
<dbReference type="Pfam" id="PF08447">
    <property type="entry name" value="PAS_3"/>
    <property type="match status" value="2"/>
</dbReference>
<dbReference type="Gene3D" id="3.30.450.40">
    <property type="match status" value="2"/>
</dbReference>
<evidence type="ECO:0000313" key="6">
    <source>
        <dbReference type="EMBL" id="TDN88376.1"/>
    </source>
</evidence>
<dbReference type="InterPro" id="IPR052155">
    <property type="entry name" value="Biofilm_reg_signaling"/>
</dbReference>
<dbReference type="SMART" id="SM00052">
    <property type="entry name" value="EAL"/>
    <property type="match status" value="1"/>
</dbReference>
<dbReference type="PROSITE" id="PS50883">
    <property type="entry name" value="EAL"/>
    <property type="match status" value="1"/>
</dbReference>
<evidence type="ECO:0000313" key="7">
    <source>
        <dbReference type="Proteomes" id="UP000294737"/>
    </source>
</evidence>
<dbReference type="EMBL" id="SNWF01000007">
    <property type="protein sequence ID" value="TDN88376.1"/>
    <property type="molecule type" value="Genomic_DNA"/>
</dbReference>
<organism evidence="6 7">
    <name type="scientific">Herminiimonas fonticola</name>
    <dbReference type="NCBI Taxonomy" id="303380"/>
    <lineage>
        <taxon>Bacteria</taxon>
        <taxon>Pseudomonadati</taxon>
        <taxon>Pseudomonadota</taxon>
        <taxon>Betaproteobacteria</taxon>
        <taxon>Burkholderiales</taxon>
        <taxon>Oxalobacteraceae</taxon>
        <taxon>Herminiimonas</taxon>
    </lineage>
</organism>
<protein>
    <submittedName>
        <fullName evidence="6">PAS domain S-box-containing protein/diguanylate cyclase (GGDEF)-like protein</fullName>
    </submittedName>
</protein>
<dbReference type="OrthoDB" id="9813903at2"/>
<dbReference type="InterPro" id="IPR035965">
    <property type="entry name" value="PAS-like_dom_sf"/>
</dbReference>
<feature type="domain" description="GGDEF" evidence="5">
    <location>
        <begin position="892"/>
        <end position="1030"/>
    </location>
</feature>
<name>A0A4R6G1Y9_9BURK</name>
<dbReference type="InterPro" id="IPR029787">
    <property type="entry name" value="Nucleotide_cyclase"/>
</dbReference>
<dbReference type="InterPro" id="IPR035919">
    <property type="entry name" value="EAL_sf"/>
</dbReference>
<dbReference type="CDD" id="cd01949">
    <property type="entry name" value="GGDEF"/>
    <property type="match status" value="1"/>
</dbReference>
<dbReference type="Pfam" id="PF13426">
    <property type="entry name" value="PAS_9"/>
    <property type="match status" value="1"/>
</dbReference>
<dbReference type="SUPFAM" id="SSF55781">
    <property type="entry name" value="GAF domain-like"/>
    <property type="match status" value="2"/>
</dbReference>
<dbReference type="Gene3D" id="3.20.20.450">
    <property type="entry name" value="EAL domain"/>
    <property type="match status" value="1"/>
</dbReference>
<dbReference type="InterPro" id="IPR013656">
    <property type="entry name" value="PAS_4"/>
</dbReference>
<dbReference type="FunFam" id="3.30.70.270:FF:000001">
    <property type="entry name" value="Diguanylate cyclase domain protein"/>
    <property type="match status" value="1"/>
</dbReference>
<dbReference type="SMART" id="SM00065">
    <property type="entry name" value="GAF"/>
    <property type="match status" value="1"/>
</dbReference>
<feature type="domain" description="PAC" evidence="3">
    <location>
        <begin position="350"/>
        <end position="402"/>
    </location>
</feature>
<dbReference type="PROSITE" id="PS50113">
    <property type="entry name" value="PAC"/>
    <property type="match status" value="4"/>
</dbReference>
<dbReference type="FunFam" id="3.20.20.450:FF:000001">
    <property type="entry name" value="Cyclic di-GMP phosphodiesterase yahA"/>
    <property type="match status" value="1"/>
</dbReference>
<dbReference type="SMART" id="SM00086">
    <property type="entry name" value="PAC"/>
    <property type="match status" value="4"/>
</dbReference>
<dbReference type="PROSITE" id="PS50112">
    <property type="entry name" value="PAS"/>
    <property type="match status" value="2"/>
</dbReference>
<dbReference type="RefSeq" id="WP_112992471.1">
    <property type="nucleotide sequence ID" value="NZ_PTLZ01000003.1"/>
</dbReference>
<evidence type="ECO:0000256" key="1">
    <source>
        <dbReference type="ARBA" id="ARBA00051114"/>
    </source>
</evidence>
<dbReference type="PANTHER" id="PTHR44757:SF2">
    <property type="entry name" value="BIOFILM ARCHITECTURE MAINTENANCE PROTEIN MBAA"/>
    <property type="match status" value="1"/>
</dbReference>
<dbReference type="CDD" id="cd00130">
    <property type="entry name" value="PAS"/>
    <property type="match status" value="3"/>
</dbReference>
<dbReference type="SUPFAM" id="SSF55785">
    <property type="entry name" value="PYP-like sensor domain (PAS domain)"/>
    <property type="match status" value="4"/>
</dbReference>
<feature type="domain" description="PAS" evidence="2">
    <location>
        <begin position="272"/>
        <end position="344"/>
    </location>
</feature>
<dbReference type="InterPro" id="IPR001633">
    <property type="entry name" value="EAL_dom"/>
</dbReference>
<comment type="catalytic activity">
    <reaction evidence="1">
        <text>3',3'-c-di-GMP + H2O = 5'-phosphoguanylyl(3'-&gt;5')guanosine + H(+)</text>
        <dbReference type="Rhea" id="RHEA:24902"/>
        <dbReference type="ChEBI" id="CHEBI:15377"/>
        <dbReference type="ChEBI" id="CHEBI:15378"/>
        <dbReference type="ChEBI" id="CHEBI:58754"/>
        <dbReference type="ChEBI" id="CHEBI:58805"/>
        <dbReference type="EC" id="3.1.4.52"/>
    </reaction>
    <physiologicalReaction direction="left-to-right" evidence="1">
        <dbReference type="Rhea" id="RHEA:24903"/>
    </physiologicalReaction>
</comment>
<dbReference type="Gene3D" id="3.30.450.20">
    <property type="entry name" value="PAS domain"/>
    <property type="match status" value="4"/>
</dbReference>
<dbReference type="Gene3D" id="3.30.70.270">
    <property type="match status" value="1"/>
</dbReference>
<dbReference type="SMART" id="SM00091">
    <property type="entry name" value="PAS"/>
    <property type="match status" value="3"/>
</dbReference>
<dbReference type="Pfam" id="PF00990">
    <property type="entry name" value="GGDEF"/>
    <property type="match status" value="1"/>
</dbReference>
<dbReference type="SUPFAM" id="SSF55073">
    <property type="entry name" value="Nucleotide cyclase"/>
    <property type="match status" value="1"/>
</dbReference>
<feature type="domain" description="PAC" evidence="3">
    <location>
        <begin position="808"/>
        <end position="860"/>
    </location>
</feature>
<evidence type="ECO:0000259" key="2">
    <source>
        <dbReference type="PROSITE" id="PS50112"/>
    </source>
</evidence>
<dbReference type="Pfam" id="PF08448">
    <property type="entry name" value="PAS_4"/>
    <property type="match status" value="1"/>
</dbReference>
<evidence type="ECO:0000259" key="3">
    <source>
        <dbReference type="PROSITE" id="PS50113"/>
    </source>
</evidence>
<dbReference type="GO" id="GO:0071732">
    <property type="term" value="P:cellular response to nitric oxide"/>
    <property type="evidence" value="ECO:0007669"/>
    <property type="project" value="UniProtKB-ARBA"/>
</dbReference>
<dbReference type="InterPro" id="IPR000014">
    <property type="entry name" value="PAS"/>
</dbReference>
<dbReference type="CDD" id="cd01948">
    <property type="entry name" value="EAL"/>
    <property type="match status" value="1"/>
</dbReference>
<accession>A0A4R6G1Y9</accession>
<evidence type="ECO:0000259" key="5">
    <source>
        <dbReference type="PROSITE" id="PS50887"/>
    </source>
</evidence>
<dbReference type="GO" id="GO:0071111">
    <property type="term" value="F:cyclic-guanylate-specific phosphodiesterase activity"/>
    <property type="evidence" value="ECO:0007669"/>
    <property type="project" value="UniProtKB-EC"/>
</dbReference>
<sequence>MSDTEKRSAKDELRTDLELIQIVGQVARIGGWSLSLPSRDLYWSPEVRAIHEVPPDYQPALQSSIEFYPPAYQNQVEKCVEDCIKSGTRFDFSVPIITAKGRSIWVRAIGECRRNENGEVSRLEGAFQEITDEYEKNRRRIESEATLSAVFSQSYMFQGLLNLEGVLVEVNDIAVFGCGFTREQVLGKKFWECGWWNLDIEIAKKIEQIVIRALQGENIVEEMDYFTGSGERRLTEFSAVPIRNSEGSIMRILASGIDVTARKNTELALKQSQERSSSIARATNDTIWDWDLQTNAIWWNDGIERLFGFSRSEIEPTIVSWISRIHPEDISSIEDSITKFISEGATDEIWCGEYRFSKHDGSYANVYDRGFVLRDSSGKGIRMVGGMVDVTPQRMAEAETRRLNRALKMLSACSEKLIRTTKEQTLLEEICKLCAEVGDYDMAWVGYAQDDEEKSILPVAHYGDMTHISRIKLSWSAEKPNGQGPGGRTVRLGKAIAVSDVREDPTFELWRNSIVAVGFLSAVFLPLISQGKVFGLLGLYASEPHNISDDEMNMLQEMADNLAFGVMNIRVRQEQQRLQTAILKIATSVSAPSDTTFFHQLAISMTEALDAPIGVIAALSKGSFSTARSIALVIDGEIVENQSFTFQSTPCEASLTQDCKLISSDLATLYPSATQFIAMGAQAYVGIPLLSSGGNLLGLMFVLYRAALSDAELIVSTLKIFAARASTELERLEADSQLREQASLLDKAHDAILVRDLDHRILFWNKGAERLYGWTAAEAVGQFVNRLLYLDASSFDVATRNVFEQDEWNGELKHIDREGKEIFIEGHWTLVRDDEGKPKSILAINTDITQRKESEREIYSLAFYDSLTGLPNRQLLVNRLHQIMLAGSRRENNCAIFFIDLDNFKAINDTQGHDVGDQLLKQVAERLRGCVRESDTVSRIGGDEFVVVLSDFSNYSDDAARQAQSVADNILSAFSEPFDLQGYLHLTTPSIGATLFKDNSITVDELLKRADLAMYEAKAAGRNIIRFYDPEMQAAVSRRVKIEKELRRALERSEFVLHYQPQVNLSTGKVIGVEALIRWQHPELGMVPPNSFIPVAEEVGLIVPMGEWVLRTACVQMKAWHDMGLGQLRIAVNLSARQFSHGCIVEMVRNTLQQSGLEAQYLDLELTESLVMTDVESAIGILEELSGLGIQLSIDDFGTGYSSLAYLKRFPIDVLKIDRSFIKNIPENANEATIALAIISMAHSLGMRVLAEGVETEAQCEFLAKNKCDEIQGFLFSKPLPSEELEALILLESQK</sequence>
<dbReference type="InterPro" id="IPR003018">
    <property type="entry name" value="GAF"/>
</dbReference>
<dbReference type="NCBIfam" id="TIGR00254">
    <property type="entry name" value="GGDEF"/>
    <property type="match status" value="1"/>
</dbReference>
<dbReference type="Pfam" id="PF13185">
    <property type="entry name" value="GAF_2"/>
    <property type="match status" value="1"/>
</dbReference>
<dbReference type="InterPro" id="IPR001610">
    <property type="entry name" value="PAC"/>
</dbReference>
<proteinExistence type="predicted"/>
<dbReference type="InterPro" id="IPR029016">
    <property type="entry name" value="GAF-like_dom_sf"/>
</dbReference>
<dbReference type="InterPro" id="IPR043128">
    <property type="entry name" value="Rev_trsase/Diguanyl_cyclase"/>
</dbReference>
<feature type="domain" description="PAC" evidence="3">
    <location>
        <begin position="219"/>
        <end position="271"/>
    </location>
</feature>
<keyword evidence="7" id="KW-1185">Reference proteome</keyword>
<reference evidence="6 7" key="1">
    <citation type="submission" date="2019-03" db="EMBL/GenBank/DDBJ databases">
        <title>Genomic Encyclopedia of Type Strains, Phase IV (KMG-IV): sequencing the most valuable type-strain genomes for metagenomic binning, comparative biology and taxonomic classification.</title>
        <authorList>
            <person name="Goeker M."/>
        </authorList>
    </citation>
    <scope>NUCLEOTIDE SEQUENCE [LARGE SCALE GENOMIC DNA]</scope>
    <source>
        <strain evidence="6 7">DSM 18555</strain>
    </source>
</reference>
<feature type="domain" description="PAC" evidence="3">
    <location>
        <begin position="90"/>
        <end position="142"/>
    </location>
</feature>